<protein>
    <submittedName>
        <fullName evidence="4">Sporozoite surface protein 2</fullName>
    </submittedName>
</protein>
<keyword evidence="2" id="KW-0732">Signal</keyword>
<feature type="signal peptide" evidence="2">
    <location>
        <begin position="1"/>
        <end position="20"/>
    </location>
</feature>
<feature type="domain" description="WxL" evidence="3">
    <location>
        <begin position="30"/>
        <end position="235"/>
    </location>
</feature>
<dbReference type="Pfam" id="PF13731">
    <property type="entry name" value="WxL"/>
    <property type="match status" value="1"/>
</dbReference>
<accession>A0ABX2ZT98</accession>
<dbReference type="Proteomes" id="UP000094580">
    <property type="component" value="Unassembled WGS sequence"/>
</dbReference>
<keyword evidence="5" id="KW-1185">Reference proteome</keyword>
<evidence type="ECO:0000256" key="1">
    <source>
        <dbReference type="SAM" id="MobiDB-lite"/>
    </source>
</evidence>
<organism evidence="4 5">
    <name type="scientific">Gottfriedia luciferensis</name>
    <dbReference type="NCBI Taxonomy" id="178774"/>
    <lineage>
        <taxon>Bacteria</taxon>
        <taxon>Bacillati</taxon>
        <taxon>Bacillota</taxon>
        <taxon>Bacilli</taxon>
        <taxon>Bacillales</taxon>
        <taxon>Bacillaceae</taxon>
        <taxon>Gottfriedia</taxon>
    </lineage>
</organism>
<dbReference type="RefSeq" id="WP_069032914.1">
    <property type="nucleotide sequence ID" value="NZ_MDKC01000004.1"/>
</dbReference>
<comment type="caution">
    <text evidence="4">The sequence shown here is derived from an EMBL/GenBank/DDBJ whole genome shotgun (WGS) entry which is preliminary data.</text>
</comment>
<evidence type="ECO:0000313" key="5">
    <source>
        <dbReference type="Proteomes" id="UP000094580"/>
    </source>
</evidence>
<feature type="chain" id="PRO_5047269367" evidence="2">
    <location>
        <begin position="21"/>
        <end position="237"/>
    </location>
</feature>
<reference evidence="4 5" key="1">
    <citation type="submission" date="2016-07" db="EMBL/GenBank/DDBJ databases">
        <authorList>
            <person name="Townsley L."/>
            <person name="Shank E.A."/>
        </authorList>
    </citation>
    <scope>NUCLEOTIDE SEQUENCE [LARGE SCALE GENOMIC DNA]</scope>
    <source>
        <strain evidence="4 5">CH01</strain>
    </source>
</reference>
<feature type="region of interest" description="Disordered" evidence="1">
    <location>
        <begin position="43"/>
        <end position="76"/>
    </location>
</feature>
<evidence type="ECO:0000256" key="2">
    <source>
        <dbReference type="SAM" id="SignalP"/>
    </source>
</evidence>
<dbReference type="InterPro" id="IPR027994">
    <property type="entry name" value="WxL_dom"/>
</dbReference>
<name>A0ABX2ZT98_9BACI</name>
<evidence type="ECO:0000259" key="3">
    <source>
        <dbReference type="Pfam" id="PF13731"/>
    </source>
</evidence>
<dbReference type="EMBL" id="MDKC01000004">
    <property type="protein sequence ID" value="ODG92976.1"/>
    <property type="molecule type" value="Genomic_DNA"/>
</dbReference>
<gene>
    <name evidence="4" type="ORF">BED47_17510</name>
</gene>
<sequence>MKFTKVALFSVIGMSSLVGAAHSTFAEVSSVGNSKGSITFVAGTGPVTPVDPTNPIEPLEPSGPTDPTDPPTGNAGSLTLDYVSSVDFGVNEISNKTEVYSAKSKKPFIQVSDRRGTGAGWSVTAKASKFTNGTADSLPGAIITFKNGSVISLSTSGSPVATETIALNTDGSTASPVVSATPGNGFGTWVTRWLGPNPEVNDGALNDNVTLTIPAGSATIGNHEATITWTLTDAPGL</sequence>
<proteinExistence type="predicted"/>
<evidence type="ECO:0000313" key="4">
    <source>
        <dbReference type="EMBL" id="ODG92976.1"/>
    </source>
</evidence>